<dbReference type="Proteomes" id="UP000199537">
    <property type="component" value="Unassembled WGS sequence"/>
</dbReference>
<dbReference type="RefSeq" id="WP_092456298.1">
    <property type="nucleotide sequence ID" value="NZ_FPCJ01000001.1"/>
</dbReference>
<dbReference type="STRING" id="1393122.SAMN05660895_0134"/>
<gene>
    <name evidence="1" type="ORF">SAMN05660895_0134</name>
</gene>
<dbReference type="AlphaFoldDB" id="A0A1I7MYS2"/>
<reference evidence="2" key="1">
    <citation type="submission" date="2016-10" db="EMBL/GenBank/DDBJ databases">
        <authorList>
            <person name="Varghese N."/>
            <person name="Submissions S."/>
        </authorList>
    </citation>
    <scope>NUCLEOTIDE SEQUENCE [LARGE SCALE GENOMIC DNA]</scope>
    <source>
        <strain evidence="2">DSM 14807</strain>
    </source>
</reference>
<dbReference type="OrthoDB" id="5381604at2"/>
<dbReference type="InterPro" id="IPR035986">
    <property type="entry name" value="PKD_dom_sf"/>
</dbReference>
<sequence length="319" mass="34891">MKRYHLPYFLIAILFIGLLAVMLSNCRPDDLKDISLGAPSQASFQIIGGGDQNTITLVNTTPPVGKYGSVSIPYWTVEETQQTAEGDSAHFRFTFAGTYTIKLIVAAHGGLDSAEQKVTINNNDPTACQNSVLGFIAGCTSKTWQFAPEAYAYKVGPNPDDGSWWGNPASDVTGPRVCDFNDTYTFYFDANGTFEYDNKGDFYTEDYLGKANWSCDVNADLPPAQKPWASGTFRYQVIEGTGVAKKGQLKVIGLGAHIGLAKVTNQGETKTAPVVNSITYDILDMYHDPAGFDVLKLGINDSQDPNNPVWWTYTLRSVN</sequence>
<dbReference type="EMBL" id="FPCJ01000001">
    <property type="protein sequence ID" value="SFV27542.1"/>
    <property type="molecule type" value="Genomic_DNA"/>
</dbReference>
<keyword evidence="2" id="KW-1185">Reference proteome</keyword>
<dbReference type="SUPFAM" id="SSF49299">
    <property type="entry name" value="PKD domain"/>
    <property type="match status" value="1"/>
</dbReference>
<name>A0A1I7MYS2_9BACT</name>
<protein>
    <recommendedName>
        <fullName evidence="3">PKD domain-containing protein</fullName>
    </recommendedName>
</protein>
<proteinExistence type="predicted"/>
<accession>A0A1I7MYS2</accession>
<evidence type="ECO:0008006" key="3">
    <source>
        <dbReference type="Google" id="ProtNLM"/>
    </source>
</evidence>
<organism evidence="1 2">
    <name type="scientific">Thermoflavifilum thermophilum</name>
    <dbReference type="NCBI Taxonomy" id="1393122"/>
    <lineage>
        <taxon>Bacteria</taxon>
        <taxon>Pseudomonadati</taxon>
        <taxon>Bacteroidota</taxon>
        <taxon>Chitinophagia</taxon>
        <taxon>Chitinophagales</taxon>
        <taxon>Chitinophagaceae</taxon>
        <taxon>Thermoflavifilum</taxon>
    </lineage>
</organism>
<evidence type="ECO:0000313" key="1">
    <source>
        <dbReference type="EMBL" id="SFV27542.1"/>
    </source>
</evidence>
<evidence type="ECO:0000313" key="2">
    <source>
        <dbReference type="Proteomes" id="UP000199537"/>
    </source>
</evidence>